<evidence type="ECO:0000313" key="2">
    <source>
        <dbReference type="EMBL" id="UZT29086.1"/>
    </source>
</evidence>
<dbReference type="EMBL" id="OP765507">
    <property type="protein sequence ID" value="UZT28942.1"/>
    <property type="molecule type" value="Genomic_DNA"/>
</dbReference>
<sequence>MTSIDDDWLNFLDDNYEEKNLNISKSLDKPNFSELYISTKTKICFLTQEVDIHNLFWKLNLIDYNSFSEGIIKKQIKVSCLNEEEVLILEKNIENESDKSVNIVNLSKINNPQGRIKFKDIRKISIGLCKKDLINSRTKEKSAFYNCFVLVMRILFGEIFKEVHVKVFNTGKLEIPGIQSDIMLEKVLQYLKKYLINFCPQIDYKSESETVLINSNFNCGFFIDRDKLFNILRYNYNINSCYDPCSYPGIQSHFYYEVDDEIDNQNGLQKNDKNQTKISFMVFRTGSILIVGKCEENIIYYIYNFIKNIIEKEFSLIGKCVNDTKKQITTKKNKKKTIIFVK</sequence>
<reference evidence="1" key="1">
    <citation type="submission" date="2022-10" db="EMBL/GenBank/DDBJ databases">
        <title>Genomics discovery of giant fungal viruses from subsurface oceanic crustal fluids.</title>
        <authorList>
            <person name="Bhattacharjee A.S."/>
            <person name="Schulz F."/>
            <person name="Woyke T."/>
            <person name="Orcutt B.N."/>
            <person name="Matinez Martinez J."/>
        </authorList>
    </citation>
    <scope>NUCLEOTIDE SEQUENCE</scope>
    <source>
        <strain evidence="1">VSAG1.JdFR</strain>
        <strain evidence="2">VSAG8.JdFR</strain>
    </source>
</reference>
<name>A0A9E8G4K9_9VIRU</name>
<dbReference type="SUPFAM" id="SSF55945">
    <property type="entry name" value="TATA-box binding protein-like"/>
    <property type="match status" value="1"/>
</dbReference>
<dbReference type="EMBL" id="OP765584">
    <property type="protein sequence ID" value="UZT29086.1"/>
    <property type="molecule type" value="Genomic_DNA"/>
</dbReference>
<organism evidence="1">
    <name type="scientific">Nucleocytoviricota sp</name>
    <dbReference type="NCBI Taxonomy" id="2809609"/>
    <lineage>
        <taxon>Viruses</taxon>
        <taxon>Varidnaviria</taxon>
        <taxon>Bamfordvirae</taxon>
        <taxon>Nucleocytoviricota</taxon>
    </lineage>
</organism>
<dbReference type="InterPro" id="IPR012295">
    <property type="entry name" value="TBP_dom_sf"/>
</dbReference>
<accession>A0A9E8G4K9</accession>
<evidence type="ECO:0000313" key="1">
    <source>
        <dbReference type="EMBL" id="UZT28942.1"/>
    </source>
</evidence>
<proteinExistence type="predicted"/>
<dbReference type="Gene3D" id="3.30.310.10">
    <property type="entry name" value="TATA-Binding Protein"/>
    <property type="match status" value="1"/>
</dbReference>
<protein>
    <submittedName>
        <fullName evidence="1">TATA-box binding protein</fullName>
    </submittedName>
</protein>